<comment type="caution">
    <text evidence="10">The sequence shown here is derived from an EMBL/GenBank/DDBJ whole genome shotgun (WGS) entry which is preliminary data.</text>
</comment>
<evidence type="ECO:0000256" key="1">
    <source>
        <dbReference type="ARBA" id="ARBA00004370"/>
    </source>
</evidence>
<dbReference type="OrthoDB" id="9806704at2"/>
<dbReference type="RefSeq" id="WP_108975848.1">
    <property type="nucleotide sequence ID" value="NZ_BFBB01000004.1"/>
</dbReference>
<protein>
    <submittedName>
        <fullName evidence="10">Adenylate/guanylate cyclase catalytic domain protein</fullName>
    </submittedName>
</protein>
<dbReference type="GO" id="GO:0000166">
    <property type="term" value="F:nucleotide binding"/>
    <property type="evidence" value="ECO:0007669"/>
    <property type="project" value="UniProtKB-KW"/>
</dbReference>
<keyword evidence="2 8" id="KW-0812">Transmembrane</keyword>
<dbReference type="SUPFAM" id="SSF55073">
    <property type="entry name" value="Nucleotide cyclase"/>
    <property type="match status" value="1"/>
</dbReference>
<evidence type="ECO:0000256" key="3">
    <source>
        <dbReference type="ARBA" id="ARBA00022741"/>
    </source>
</evidence>
<dbReference type="InterPro" id="IPR001054">
    <property type="entry name" value="A/G_cyclase"/>
</dbReference>
<name>A0A2P2E015_9LEPT</name>
<dbReference type="EMBL" id="BFBB01000004">
    <property type="protein sequence ID" value="GBF50166.1"/>
    <property type="molecule type" value="Genomic_DNA"/>
</dbReference>
<keyword evidence="6 7" id="KW-0456">Lyase</keyword>
<evidence type="ECO:0000256" key="4">
    <source>
        <dbReference type="ARBA" id="ARBA00022989"/>
    </source>
</evidence>
<reference evidence="10 11" key="1">
    <citation type="submission" date="2018-02" db="EMBL/GenBank/DDBJ databases">
        <title>Novel Leptospira species isolated from soil and water in Japan.</title>
        <authorList>
            <person name="Nakao R."/>
            <person name="Masuzawa T."/>
        </authorList>
    </citation>
    <scope>NUCLEOTIDE SEQUENCE [LARGE SCALE GENOMIC DNA]</scope>
    <source>
        <strain evidence="10 11">YH101</strain>
    </source>
</reference>
<organism evidence="10 11">
    <name type="scientific">Leptospira ryugenii</name>
    <dbReference type="NCBI Taxonomy" id="1917863"/>
    <lineage>
        <taxon>Bacteria</taxon>
        <taxon>Pseudomonadati</taxon>
        <taxon>Spirochaetota</taxon>
        <taxon>Spirochaetia</taxon>
        <taxon>Leptospirales</taxon>
        <taxon>Leptospiraceae</taxon>
        <taxon>Leptospira</taxon>
    </lineage>
</organism>
<dbReference type="Pfam" id="PF01590">
    <property type="entry name" value="GAF"/>
    <property type="match status" value="2"/>
</dbReference>
<dbReference type="GO" id="GO:0035556">
    <property type="term" value="P:intracellular signal transduction"/>
    <property type="evidence" value="ECO:0007669"/>
    <property type="project" value="InterPro"/>
</dbReference>
<dbReference type="CDD" id="cd07302">
    <property type="entry name" value="CHD"/>
    <property type="match status" value="1"/>
</dbReference>
<dbReference type="SUPFAM" id="SSF55781">
    <property type="entry name" value="GAF domain-like"/>
    <property type="match status" value="2"/>
</dbReference>
<comment type="similarity">
    <text evidence="7">Belongs to the adenylyl cyclase class-4/guanylyl cyclase family.</text>
</comment>
<dbReference type="InterPro" id="IPR050401">
    <property type="entry name" value="Cyclic_nucleotide_synthase"/>
</dbReference>
<keyword evidence="4 8" id="KW-1133">Transmembrane helix</keyword>
<dbReference type="AlphaFoldDB" id="A0A2P2E015"/>
<dbReference type="Proteomes" id="UP000245133">
    <property type="component" value="Unassembled WGS sequence"/>
</dbReference>
<dbReference type="InterPro" id="IPR018297">
    <property type="entry name" value="A/G_cyclase_CS"/>
</dbReference>
<dbReference type="Pfam" id="PF00211">
    <property type="entry name" value="Guanylate_cyc"/>
    <property type="match status" value="1"/>
</dbReference>
<accession>A0A2P2E015</accession>
<feature type="transmembrane region" description="Helical" evidence="8">
    <location>
        <begin position="6"/>
        <end position="26"/>
    </location>
</feature>
<sequence>MNELLFLICTVSLILLVLIVLGYFVWRSKSLEREKKTLEEHLFAIKNSIDQKEHLLKEEAKKAQDFSDKLYKSYSQITDLDSLLREVNSQKDTLAMLKVLETYFLEKYKIPHYVLYILSEKEEELHFYASNFPNNLSDIAKEEIRSRTIPIRNEYTTTYAHTYSWKRKRPFFIPDLDKYKTTGVELENKISVNLRSLLIIPLFIRQKFIGTLDLLDYSGNLKLSDQEINQLKIIGDYIAGSIDTAFLMDELQEKNRRIEYEKSLIEQNREKLDSLNRFIRKINSFSNLDDILIEVLQFLKNSHRVELAFLLIYDKKNHYLKPLLPSKEVFNKGLLVNNFFKNFEVNLNKSYGTLHRTFLKKKPIFIKNPQKDLSKLGEYDRTIIETFHLESFAQIPLVIQNHCIGILCITRLTRELDWTREEFKDLCSFAEQISGAIHNANLIHDLEQEQKKSELMLRNILPTELASELLETGVVVPMEYDSATIVFTDFKNFTQSAEKLTPEELIQQLDTIFSQFDEIAIRHTFEKLKTIGDSYMAAGGIPQGNFTHPVDACLFALEVRSFMNFVKMGKQLQGKDFWEIRIGIHTGPIVAGVVGKTKFAYDVWGDTVNIASRMESSSLAGEINLSEVTYEKVKRFFECEYRGQVTAKNKGEMGMYFLKRLRPEFSLDKEGITPNETFLNLYKNLQIGAKIIFKQSA</sequence>
<keyword evidence="11" id="KW-1185">Reference proteome</keyword>
<evidence type="ECO:0000313" key="10">
    <source>
        <dbReference type="EMBL" id="GBF50166.1"/>
    </source>
</evidence>
<dbReference type="InterPro" id="IPR029787">
    <property type="entry name" value="Nucleotide_cyclase"/>
</dbReference>
<dbReference type="InterPro" id="IPR003018">
    <property type="entry name" value="GAF"/>
</dbReference>
<comment type="subcellular location">
    <subcellularLocation>
        <location evidence="1">Membrane</location>
    </subcellularLocation>
</comment>
<proteinExistence type="inferred from homology"/>
<evidence type="ECO:0000313" key="11">
    <source>
        <dbReference type="Proteomes" id="UP000245133"/>
    </source>
</evidence>
<evidence type="ECO:0000256" key="7">
    <source>
        <dbReference type="RuleBase" id="RU000405"/>
    </source>
</evidence>
<dbReference type="PANTHER" id="PTHR11920">
    <property type="entry name" value="GUANYLYL CYCLASE"/>
    <property type="match status" value="1"/>
</dbReference>
<dbReference type="SMART" id="SM00065">
    <property type="entry name" value="GAF"/>
    <property type="match status" value="2"/>
</dbReference>
<feature type="domain" description="Guanylate cyclase" evidence="9">
    <location>
        <begin position="484"/>
        <end position="615"/>
    </location>
</feature>
<evidence type="ECO:0000259" key="9">
    <source>
        <dbReference type="PROSITE" id="PS50125"/>
    </source>
</evidence>
<gene>
    <name evidence="10" type="ORF">LPTSP4_16900</name>
</gene>
<keyword evidence="3" id="KW-0547">Nucleotide-binding</keyword>
<evidence type="ECO:0000256" key="5">
    <source>
        <dbReference type="ARBA" id="ARBA00023136"/>
    </source>
</evidence>
<dbReference type="PANTHER" id="PTHR11920:SF335">
    <property type="entry name" value="GUANYLATE CYCLASE"/>
    <property type="match status" value="1"/>
</dbReference>
<dbReference type="PROSITE" id="PS00452">
    <property type="entry name" value="GUANYLATE_CYCLASE_1"/>
    <property type="match status" value="1"/>
</dbReference>
<evidence type="ECO:0000256" key="6">
    <source>
        <dbReference type="ARBA" id="ARBA00023239"/>
    </source>
</evidence>
<dbReference type="GO" id="GO:0016020">
    <property type="term" value="C:membrane"/>
    <property type="evidence" value="ECO:0007669"/>
    <property type="project" value="UniProtKB-SubCell"/>
</dbReference>
<dbReference type="Gene3D" id="3.30.70.1230">
    <property type="entry name" value="Nucleotide cyclase"/>
    <property type="match status" value="1"/>
</dbReference>
<evidence type="ECO:0000256" key="8">
    <source>
        <dbReference type="SAM" id="Phobius"/>
    </source>
</evidence>
<dbReference type="GO" id="GO:0004016">
    <property type="term" value="F:adenylate cyclase activity"/>
    <property type="evidence" value="ECO:0007669"/>
    <property type="project" value="UniProtKB-ARBA"/>
</dbReference>
<keyword evidence="5 8" id="KW-0472">Membrane</keyword>
<dbReference type="PROSITE" id="PS50125">
    <property type="entry name" value="GUANYLATE_CYCLASE_2"/>
    <property type="match status" value="1"/>
</dbReference>
<evidence type="ECO:0000256" key="2">
    <source>
        <dbReference type="ARBA" id="ARBA00022692"/>
    </source>
</evidence>
<dbReference type="Gene3D" id="3.30.450.40">
    <property type="match status" value="2"/>
</dbReference>
<dbReference type="GO" id="GO:0009190">
    <property type="term" value="P:cyclic nucleotide biosynthetic process"/>
    <property type="evidence" value="ECO:0007669"/>
    <property type="project" value="InterPro"/>
</dbReference>
<dbReference type="SMART" id="SM00044">
    <property type="entry name" value="CYCc"/>
    <property type="match status" value="1"/>
</dbReference>
<dbReference type="InterPro" id="IPR029016">
    <property type="entry name" value="GAF-like_dom_sf"/>
</dbReference>